<organism evidence="2 3">
    <name type="scientific">Paramuricea clavata</name>
    <name type="common">Red gorgonian</name>
    <name type="synonym">Violescent sea-whip</name>
    <dbReference type="NCBI Taxonomy" id="317549"/>
    <lineage>
        <taxon>Eukaryota</taxon>
        <taxon>Metazoa</taxon>
        <taxon>Cnidaria</taxon>
        <taxon>Anthozoa</taxon>
        <taxon>Octocorallia</taxon>
        <taxon>Malacalcyonacea</taxon>
        <taxon>Plexauridae</taxon>
        <taxon>Paramuricea</taxon>
    </lineage>
</organism>
<dbReference type="InterPro" id="IPR041622">
    <property type="entry name" value="SLATT_fungi"/>
</dbReference>
<dbReference type="Proteomes" id="UP001152795">
    <property type="component" value="Unassembled WGS sequence"/>
</dbReference>
<sequence>MKSPVLSCKPQMANLKALLVSVVRMNPNKHVSKAFDDTNRLISHALGQNKPKSSCEATKMSAMEDQWEFFVGSAKQKAESHTKASRFWGTVDTFFGLSLIFLSASTTALALLDGVPKEVVAGVGAVSTMLAASASFLKSSDRRQLHEKTSKGFRSLMVKMISCESEKDYEKYWADFNREIMDEPMMPQKFAKSFKMKYTMTPELREVVEQKELVIAEIENKKLQEQQAAEQAAEKLAQKESETCISPRKEQWQSILEIPEIASMSQKMFRDNLSRSAQANV</sequence>
<dbReference type="AlphaFoldDB" id="A0A6S7I2R4"/>
<protein>
    <recommendedName>
        <fullName evidence="1">SMODS and SLOG-associating 2TM effector domain-containing protein</fullName>
    </recommendedName>
</protein>
<keyword evidence="3" id="KW-1185">Reference proteome</keyword>
<dbReference type="EMBL" id="CACRXK020007063">
    <property type="protein sequence ID" value="CAB4011189.1"/>
    <property type="molecule type" value="Genomic_DNA"/>
</dbReference>
<dbReference type="OrthoDB" id="10359065at2759"/>
<dbReference type="Pfam" id="PF18142">
    <property type="entry name" value="SLATT_fungal"/>
    <property type="match status" value="1"/>
</dbReference>
<reference evidence="2" key="1">
    <citation type="submission" date="2020-04" db="EMBL/GenBank/DDBJ databases">
        <authorList>
            <person name="Alioto T."/>
            <person name="Alioto T."/>
            <person name="Gomez Garrido J."/>
        </authorList>
    </citation>
    <scope>NUCLEOTIDE SEQUENCE</scope>
    <source>
        <strain evidence="2">A484AB</strain>
    </source>
</reference>
<feature type="domain" description="SMODS and SLOG-associating 2TM effector" evidence="1">
    <location>
        <begin position="75"/>
        <end position="171"/>
    </location>
</feature>
<name>A0A6S7I2R4_PARCT</name>
<evidence type="ECO:0000313" key="3">
    <source>
        <dbReference type="Proteomes" id="UP001152795"/>
    </source>
</evidence>
<evidence type="ECO:0000259" key="1">
    <source>
        <dbReference type="Pfam" id="PF18142"/>
    </source>
</evidence>
<evidence type="ECO:0000313" key="2">
    <source>
        <dbReference type="EMBL" id="CAB4011189.1"/>
    </source>
</evidence>
<proteinExistence type="predicted"/>
<gene>
    <name evidence="2" type="ORF">PACLA_8A042547</name>
</gene>
<accession>A0A6S7I2R4</accession>
<comment type="caution">
    <text evidence="2">The sequence shown here is derived from an EMBL/GenBank/DDBJ whole genome shotgun (WGS) entry which is preliminary data.</text>
</comment>